<comment type="similarity">
    <text evidence="2 8">Belongs to the alkaline ceramidase family.</text>
</comment>
<protein>
    <recommendedName>
        <fullName evidence="8">Alkaline ceramidase</fullName>
        <ecNumber evidence="8">3.5.1.-</ecNumber>
    </recommendedName>
</protein>
<evidence type="ECO:0000256" key="1">
    <source>
        <dbReference type="ARBA" id="ARBA00004141"/>
    </source>
</evidence>
<keyword evidence="3 8" id="KW-0812">Transmembrane</keyword>
<keyword evidence="4 8" id="KW-0378">Hydrolase</keyword>
<accession>A0ABD0K7W3</accession>
<keyword evidence="5 8" id="KW-1133">Transmembrane helix</keyword>
<dbReference type="AlphaFoldDB" id="A0ABD0K7W3"/>
<dbReference type="GO" id="GO:0016020">
    <property type="term" value="C:membrane"/>
    <property type="evidence" value="ECO:0007669"/>
    <property type="project" value="UniProtKB-SubCell"/>
</dbReference>
<name>A0ABD0K7W3_9CAEN</name>
<dbReference type="EMBL" id="JACVVK020000231">
    <property type="protein sequence ID" value="KAK7483166.1"/>
    <property type="molecule type" value="Genomic_DNA"/>
</dbReference>
<comment type="subcellular location">
    <subcellularLocation>
        <location evidence="1">Membrane</location>
        <topology evidence="1">Multi-pass membrane protein</topology>
    </subcellularLocation>
</comment>
<feature type="transmembrane region" description="Helical" evidence="8">
    <location>
        <begin position="152"/>
        <end position="177"/>
    </location>
</feature>
<dbReference type="PANTHER" id="PTHR46187:SF3">
    <property type="entry name" value="ALKALINE CERAMIDASE 3"/>
    <property type="match status" value="1"/>
</dbReference>
<keyword evidence="8" id="KW-0443">Lipid metabolism</keyword>
<comment type="caution">
    <text evidence="8">Lacks conserved residue(s) required for the propagation of feature annotation.</text>
</comment>
<evidence type="ECO:0000256" key="4">
    <source>
        <dbReference type="ARBA" id="ARBA00022801"/>
    </source>
</evidence>
<evidence type="ECO:0000256" key="7">
    <source>
        <dbReference type="PIRSR" id="PIRSR608901-2"/>
    </source>
</evidence>
<evidence type="ECO:0000256" key="8">
    <source>
        <dbReference type="RuleBase" id="RU364079"/>
    </source>
</evidence>
<keyword evidence="10" id="KW-1185">Reference proteome</keyword>
<evidence type="ECO:0000313" key="9">
    <source>
        <dbReference type="EMBL" id="KAK7483166.1"/>
    </source>
</evidence>
<dbReference type="Proteomes" id="UP001519460">
    <property type="component" value="Unassembled WGS sequence"/>
</dbReference>
<dbReference type="GO" id="GO:0016787">
    <property type="term" value="F:hydrolase activity"/>
    <property type="evidence" value="ECO:0007669"/>
    <property type="project" value="UniProtKB-KW"/>
</dbReference>
<feature type="non-terminal residue" evidence="9">
    <location>
        <position position="268"/>
    </location>
</feature>
<dbReference type="EC" id="3.5.1.-" evidence="8"/>
<feature type="binding site" evidence="7">
    <location>
        <position position="239"/>
    </location>
    <ligand>
        <name>Zn(2+)</name>
        <dbReference type="ChEBI" id="CHEBI:29105"/>
        <note>catalytic</note>
    </ligand>
</feature>
<evidence type="ECO:0000256" key="6">
    <source>
        <dbReference type="ARBA" id="ARBA00023136"/>
    </source>
</evidence>
<dbReference type="InterPro" id="IPR008901">
    <property type="entry name" value="ACER"/>
</dbReference>
<feature type="transmembrane region" description="Helical" evidence="8">
    <location>
        <begin position="189"/>
        <end position="208"/>
    </location>
</feature>
<keyword evidence="7" id="KW-0862">Zinc</keyword>
<comment type="caution">
    <text evidence="9">The sequence shown here is derived from an EMBL/GenBank/DDBJ whole genome shotgun (WGS) entry which is preliminary data.</text>
</comment>
<sequence length="268" mass="30579">MSSALRAPETAFCIELASGDQSRLWRRIGFYSNLIGSCRKFRPEHAQQKLPKLCSAGTPTCWSRVFVLSEEKKSKSRANSKWHQLMDTGQHLRMIKLVKWVTNSKNIEMFCADAATIFDLLDELPMIYGSALLIYGILMLESPEGQTHRGLVFGLFSYCAVVTAAAYALMVFTMLFGSLRIVLKHKVHWTLYLTSIITYTSGFLLWNVDNLLCHQLRSLRREQIHSAATPLFECHAWWHILAGVGTYLSLLFITHTRYSILKKSPQVK</sequence>
<proteinExistence type="inferred from homology"/>
<dbReference type="Pfam" id="PF05875">
    <property type="entry name" value="Ceramidase"/>
    <property type="match status" value="1"/>
</dbReference>
<feature type="transmembrane region" description="Helical" evidence="8">
    <location>
        <begin position="236"/>
        <end position="254"/>
    </location>
</feature>
<reference evidence="9 10" key="1">
    <citation type="journal article" date="2023" name="Sci. Data">
        <title>Genome assembly of the Korean intertidal mud-creeper Batillaria attramentaria.</title>
        <authorList>
            <person name="Patra A.K."/>
            <person name="Ho P.T."/>
            <person name="Jun S."/>
            <person name="Lee S.J."/>
            <person name="Kim Y."/>
            <person name="Won Y.J."/>
        </authorList>
    </citation>
    <scope>NUCLEOTIDE SEQUENCE [LARGE SCALE GENOMIC DNA]</scope>
    <source>
        <strain evidence="9">Wonlab-2016</strain>
    </source>
</reference>
<keyword evidence="6 8" id="KW-0472">Membrane</keyword>
<comment type="function">
    <text evidence="8">Hydrolyzes the sphingolipid ceramide into sphingosine and free fatty acid.</text>
</comment>
<organism evidence="9 10">
    <name type="scientific">Batillaria attramentaria</name>
    <dbReference type="NCBI Taxonomy" id="370345"/>
    <lineage>
        <taxon>Eukaryota</taxon>
        <taxon>Metazoa</taxon>
        <taxon>Spiralia</taxon>
        <taxon>Lophotrochozoa</taxon>
        <taxon>Mollusca</taxon>
        <taxon>Gastropoda</taxon>
        <taxon>Caenogastropoda</taxon>
        <taxon>Sorbeoconcha</taxon>
        <taxon>Cerithioidea</taxon>
        <taxon>Batillariidae</taxon>
        <taxon>Batillaria</taxon>
    </lineage>
</organism>
<evidence type="ECO:0000256" key="5">
    <source>
        <dbReference type="ARBA" id="ARBA00022989"/>
    </source>
</evidence>
<evidence type="ECO:0000256" key="2">
    <source>
        <dbReference type="ARBA" id="ARBA00009780"/>
    </source>
</evidence>
<evidence type="ECO:0000256" key="3">
    <source>
        <dbReference type="ARBA" id="ARBA00022692"/>
    </source>
</evidence>
<feature type="transmembrane region" description="Helical" evidence="8">
    <location>
        <begin position="124"/>
        <end position="140"/>
    </location>
</feature>
<feature type="binding site" evidence="7">
    <location>
        <position position="235"/>
    </location>
    <ligand>
        <name>Zn(2+)</name>
        <dbReference type="ChEBI" id="CHEBI:29105"/>
        <note>catalytic</note>
    </ligand>
</feature>
<keyword evidence="7" id="KW-0479">Metal-binding</keyword>
<dbReference type="GO" id="GO:0006665">
    <property type="term" value="P:sphingolipid metabolic process"/>
    <property type="evidence" value="ECO:0007669"/>
    <property type="project" value="UniProtKB-ARBA"/>
</dbReference>
<dbReference type="PANTHER" id="PTHR46187">
    <property type="entry name" value="ALKALINE CERAMIDASE 3"/>
    <property type="match status" value="1"/>
</dbReference>
<comment type="cofactor">
    <cofactor evidence="7">
        <name>Zn(2+)</name>
        <dbReference type="ChEBI" id="CHEBI:29105"/>
    </cofactor>
</comment>
<gene>
    <name evidence="9" type="ORF">BaRGS_00025570</name>
</gene>
<evidence type="ECO:0000313" key="10">
    <source>
        <dbReference type="Proteomes" id="UP001519460"/>
    </source>
</evidence>